<reference evidence="3" key="1">
    <citation type="journal article" date="2019" name="Int. J. Syst. Evol. Microbiol.">
        <title>The Global Catalogue of Microorganisms (GCM) 10K type strain sequencing project: providing services to taxonomists for standard genome sequencing and annotation.</title>
        <authorList>
            <consortium name="The Broad Institute Genomics Platform"/>
            <consortium name="The Broad Institute Genome Sequencing Center for Infectious Disease"/>
            <person name="Wu L."/>
            <person name="Ma J."/>
        </authorList>
    </citation>
    <scope>NUCLEOTIDE SEQUENCE [LARGE SCALE GENOMIC DNA]</scope>
    <source>
        <strain evidence="3">JCM 16953</strain>
    </source>
</reference>
<evidence type="ECO:0000313" key="3">
    <source>
        <dbReference type="Proteomes" id="UP001501821"/>
    </source>
</evidence>
<evidence type="ECO:0008006" key="4">
    <source>
        <dbReference type="Google" id="ProtNLM"/>
    </source>
</evidence>
<organism evidence="2 3">
    <name type="scientific">Nocardioides panacisoli</name>
    <dbReference type="NCBI Taxonomy" id="627624"/>
    <lineage>
        <taxon>Bacteria</taxon>
        <taxon>Bacillati</taxon>
        <taxon>Actinomycetota</taxon>
        <taxon>Actinomycetes</taxon>
        <taxon>Propionibacteriales</taxon>
        <taxon>Nocardioidaceae</taxon>
        <taxon>Nocardioides</taxon>
    </lineage>
</organism>
<evidence type="ECO:0000313" key="2">
    <source>
        <dbReference type="EMBL" id="GAA3820828.1"/>
    </source>
</evidence>
<keyword evidence="3" id="KW-1185">Reference proteome</keyword>
<evidence type="ECO:0000256" key="1">
    <source>
        <dbReference type="SAM" id="MobiDB-lite"/>
    </source>
</evidence>
<gene>
    <name evidence="2" type="ORF">GCM10022242_23130</name>
</gene>
<dbReference type="EMBL" id="BAABAH010000007">
    <property type="protein sequence ID" value="GAA3820828.1"/>
    <property type="molecule type" value="Genomic_DNA"/>
</dbReference>
<proteinExistence type="predicted"/>
<accession>A0ABP7IKZ0</accession>
<sequence>MPSETPALWNPCDAIDSDLVQDAFGTVAKEEDGTPTQPECRFSPDEKTGAPVVQANYQQFSGGLEAAWDTMGQPKDADVRRPSIPQADDARLVISVVKKQLYVTGFVQNGPLIQTLNVVDPAPYDEDRDIAGTERILTAFSRHAENSLFAQESDN</sequence>
<protein>
    <recommendedName>
        <fullName evidence="4">DUF3558 domain-containing protein</fullName>
    </recommendedName>
</protein>
<feature type="region of interest" description="Disordered" evidence="1">
    <location>
        <begin position="27"/>
        <end position="47"/>
    </location>
</feature>
<dbReference type="Proteomes" id="UP001501821">
    <property type="component" value="Unassembled WGS sequence"/>
</dbReference>
<comment type="caution">
    <text evidence="2">The sequence shown here is derived from an EMBL/GenBank/DDBJ whole genome shotgun (WGS) entry which is preliminary data.</text>
</comment>
<name>A0ABP7IKZ0_9ACTN</name>